<keyword evidence="3" id="KW-1185">Reference proteome</keyword>
<dbReference type="InterPro" id="IPR025631">
    <property type="entry name" value="Porin_10"/>
</dbReference>
<evidence type="ECO:0000313" key="3">
    <source>
        <dbReference type="Proteomes" id="UP001209229"/>
    </source>
</evidence>
<keyword evidence="1" id="KW-0732">Signal</keyword>
<accession>A0AAE3M855</accession>
<feature type="chain" id="PRO_5042179025" evidence="1">
    <location>
        <begin position="21"/>
        <end position="687"/>
    </location>
</feature>
<dbReference type="Pfam" id="PF14121">
    <property type="entry name" value="Porin_10"/>
    <property type="match status" value="1"/>
</dbReference>
<dbReference type="EMBL" id="JAPDPJ010000068">
    <property type="protein sequence ID" value="MCW3788858.1"/>
    <property type="molecule type" value="Genomic_DNA"/>
</dbReference>
<name>A0AAE3M855_9BACT</name>
<evidence type="ECO:0000313" key="2">
    <source>
        <dbReference type="EMBL" id="MCW3788858.1"/>
    </source>
</evidence>
<comment type="caution">
    <text evidence="2">The sequence shown here is derived from an EMBL/GenBank/DDBJ whole genome shotgun (WGS) entry which is preliminary data.</text>
</comment>
<protein>
    <submittedName>
        <fullName evidence="2">Porin</fullName>
    </submittedName>
</protein>
<evidence type="ECO:0000256" key="1">
    <source>
        <dbReference type="SAM" id="SignalP"/>
    </source>
</evidence>
<dbReference type="Proteomes" id="UP001209229">
    <property type="component" value="Unassembled WGS sequence"/>
</dbReference>
<proteinExistence type="predicted"/>
<organism evidence="2 3">
    <name type="scientific">Plebeiibacterium sediminum</name>
    <dbReference type="NCBI Taxonomy" id="2992112"/>
    <lineage>
        <taxon>Bacteria</taxon>
        <taxon>Pseudomonadati</taxon>
        <taxon>Bacteroidota</taxon>
        <taxon>Bacteroidia</taxon>
        <taxon>Marinilabiliales</taxon>
        <taxon>Marinilabiliaceae</taxon>
        <taxon>Plebeiibacterium</taxon>
    </lineage>
</organism>
<gene>
    <name evidence="2" type="ORF">OM075_20475</name>
</gene>
<sequence>MRTKLQYIIFCLLLSTLVAAQPGGQGRPDNMPRMGRNIPENQISRDTIIDLKDRIWSWKMVDDYTFIDTVAVDTITSGFQNYDPIYKNSFSNINLGNKGGAYTSNLLSYKDDFNEFIFLNSLRALFIQPEDIQFYNTKVPYTNLTYINAGPGRKSEENFTGFFTQNINKDWNLAIRYNLVSSIGLYNAQKVDNRNFNLYSSYHSNKYSMHAIVSYNSIEHMENGGLLDDDHELITDKEKRDQYSRAEDIPVKYISATNKISNFQVFYNHSLGIGKIKLNKELQDSIDTESDPDEEYELPVSTVYHSLHVGNYSRVYKIDDLDNYFDEGLLRIYGTDYVDSLQTRDSTSYTYVKNTFQIKFNEEANSLLKFGVRAFLSNEVKYYKFQKPTVITYDENDVYTPVYGHKDTTLVTTYVGGQVFKNLGKNFWWNLGGKIYVQGYRLGDIDLQGNINSLYRIFKDTAGIYGRGRIVLRSAELFQEKYHSNHFNWDRNFKQEKLVNIELGLKIPTRKLKLSWESKVFTDYMYWNNEALPDQTSDVFSAFQFSLDKDFTFGPLHSDNKLAYQFSSNQKYLPLPEFSGYSSNYFNFYLAKRVLQIQVGVDVKYHSEYYAPGYMPATGQFYNQDVIKVGNYPFMDAFVNLHLKRARVFVKLDHINQSFMDKNYFLTLGYPHAPMRVKWGVSWNFYD</sequence>
<feature type="signal peptide" evidence="1">
    <location>
        <begin position="1"/>
        <end position="20"/>
    </location>
</feature>
<dbReference type="RefSeq" id="WP_301192414.1">
    <property type="nucleotide sequence ID" value="NZ_JAPDPJ010000068.1"/>
</dbReference>
<dbReference type="AlphaFoldDB" id="A0AAE3M855"/>
<reference evidence="2" key="1">
    <citation type="submission" date="2022-10" db="EMBL/GenBank/DDBJ databases">
        <authorList>
            <person name="Yu W.X."/>
        </authorList>
    </citation>
    <scope>NUCLEOTIDE SEQUENCE</scope>
    <source>
        <strain evidence="2">AAT</strain>
    </source>
</reference>